<dbReference type="InterPro" id="IPR002168">
    <property type="entry name" value="Lipase_GDXG_HIS_AS"/>
</dbReference>
<evidence type="ECO:0000313" key="4">
    <source>
        <dbReference type="EMBL" id="PWK33494.1"/>
    </source>
</evidence>
<feature type="domain" description="Alpha/beta hydrolase fold-3" evidence="3">
    <location>
        <begin position="85"/>
        <end position="295"/>
    </location>
</feature>
<dbReference type="InterPro" id="IPR013094">
    <property type="entry name" value="AB_hydrolase_3"/>
</dbReference>
<evidence type="ECO:0000313" key="5">
    <source>
        <dbReference type="Proteomes" id="UP000245754"/>
    </source>
</evidence>
<dbReference type="InterPro" id="IPR029058">
    <property type="entry name" value="AB_hydrolase_fold"/>
</dbReference>
<dbReference type="EMBL" id="QGGT01000004">
    <property type="protein sequence ID" value="PWK33494.1"/>
    <property type="molecule type" value="Genomic_DNA"/>
</dbReference>
<reference evidence="4 5" key="1">
    <citation type="submission" date="2018-05" db="EMBL/GenBank/DDBJ databases">
        <title>Genomic Encyclopedia of Type Strains, Phase IV (KMG-V): Genome sequencing to study the core and pangenomes of soil and plant-associated prokaryotes.</title>
        <authorList>
            <person name="Whitman W."/>
        </authorList>
    </citation>
    <scope>NUCLEOTIDE SEQUENCE [LARGE SCALE GENOMIC DNA]</scope>
    <source>
        <strain evidence="4 5">SLV-132</strain>
    </source>
</reference>
<dbReference type="Gene3D" id="3.40.50.1820">
    <property type="entry name" value="alpha/beta hydrolase"/>
    <property type="match status" value="1"/>
</dbReference>
<accession>A0A316ERK3</accession>
<dbReference type="InterPro" id="IPR050300">
    <property type="entry name" value="GDXG_lipolytic_enzyme"/>
</dbReference>
<dbReference type="GO" id="GO:0004806">
    <property type="term" value="F:triacylglycerol lipase activity"/>
    <property type="evidence" value="ECO:0007669"/>
    <property type="project" value="TreeGrafter"/>
</dbReference>
<dbReference type="PANTHER" id="PTHR48081">
    <property type="entry name" value="AB HYDROLASE SUPERFAMILY PROTEIN C4A8.06C"/>
    <property type="match status" value="1"/>
</dbReference>
<comment type="similarity">
    <text evidence="1">Belongs to the 'GDXG' lipolytic enzyme family.</text>
</comment>
<dbReference type="Proteomes" id="UP000245754">
    <property type="component" value="Unassembled WGS sequence"/>
</dbReference>
<dbReference type="Pfam" id="PF07859">
    <property type="entry name" value="Abhydrolase_3"/>
    <property type="match status" value="1"/>
</dbReference>
<dbReference type="SUPFAM" id="SSF53474">
    <property type="entry name" value="alpha/beta-Hydrolases"/>
    <property type="match status" value="1"/>
</dbReference>
<keyword evidence="2" id="KW-0378">Hydrolase</keyword>
<sequence>MSFTHSTQRVPLIEEDVAAERTLLDAFVRFWAERAGDDLRVTYDSFVASTPPVTGVTAVAVDEADAKGWWLFPAGMEDRTTDSALLYLHGGGYVLGSATAYRHFASQIVKRVNRPMFLLDYPLAPERALPVAHDIALAAVKWLGGQGVRRLAIVGDSAGGGLSLSVMASLVQHGQSGASGDGHGNLPALRAGAAFSPWTDLSLSGETMTDPRVRDVLLTRDYLADCARKYLAGADPRHALASPLFGIPPGMPPLYIQAGSEELLRDDSLRYAERARELGNPVTLEIWEGLHHVFHFNVAELASARAALDRVAGFLASYL</sequence>
<dbReference type="PROSITE" id="PS01173">
    <property type="entry name" value="LIPASE_GDXG_HIS"/>
    <property type="match status" value="1"/>
</dbReference>
<name>A0A316ERK3_9BURK</name>
<evidence type="ECO:0000259" key="3">
    <source>
        <dbReference type="Pfam" id="PF07859"/>
    </source>
</evidence>
<protein>
    <submittedName>
        <fullName evidence="4">Acetyl esterase/lipase</fullName>
    </submittedName>
</protein>
<evidence type="ECO:0000256" key="2">
    <source>
        <dbReference type="ARBA" id="ARBA00022801"/>
    </source>
</evidence>
<evidence type="ECO:0000256" key="1">
    <source>
        <dbReference type="ARBA" id="ARBA00010515"/>
    </source>
</evidence>
<comment type="caution">
    <text evidence="4">The sequence shown here is derived from an EMBL/GenBank/DDBJ whole genome shotgun (WGS) entry which is preliminary data.</text>
</comment>
<dbReference type="AlphaFoldDB" id="A0A316ERK3"/>
<gene>
    <name evidence="4" type="ORF">C7419_104169</name>
</gene>
<dbReference type="PANTHER" id="PTHR48081:SF30">
    <property type="entry name" value="ACETYL-HYDROLASE LIPR-RELATED"/>
    <property type="match status" value="1"/>
</dbReference>
<keyword evidence="5" id="KW-1185">Reference proteome</keyword>
<organism evidence="4 5">
    <name type="scientific">Cupriavidus plantarum</name>
    <dbReference type="NCBI Taxonomy" id="942865"/>
    <lineage>
        <taxon>Bacteria</taxon>
        <taxon>Pseudomonadati</taxon>
        <taxon>Pseudomonadota</taxon>
        <taxon>Betaproteobacteria</taxon>
        <taxon>Burkholderiales</taxon>
        <taxon>Burkholderiaceae</taxon>
        <taxon>Cupriavidus</taxon>
    </lineage>
</organism>
<proteinExistence type="inferred from homology"/>